<gene>
    <name evidence="2" type="ORF">N44_04398</name>
</gene>
<evidence type="ECO:0000259" key="1">
    <source>
        <dbReference type="Pfam" id="PF04168"/>
    </source>
</evidence>
<sequence>MLSRVADSIYWLNRYIERAENVARFMDVNLNLMLDVPTSVLQQWEPLVLTTGDLEQFKKRYGTATAENVINFLTFDTEYSSSIISCLRWARENARSVREIISSEMWEQVNGFFLMVKDASSYHPQTTLPNFFTQVKLASHRFAGVMDATMTHNEGWHFGVMGRLQERADKTARILDVKYYYLLPSAQWVGTSLDQIQWIALLRSVSAYEMYRKCQRRITPSDVAEFLILNREFPRSIHFCLRELDHCLHQVTGTPIGTWGNSVERSLGRLCAEMGYLTIEDIIEMGLHEFLDHIQKRVNDVGTKMTETFFVFNPELASPLPVNNFQYQSQLIT</sequence>
<dbReference type="Proteomes" id="UP000030321">
    <property type="component" value="Unassembled WGS sequence"/>
</dbReference>
<evidence type="ECO:0000313" key="2">
    <source>
        <dbReference type="EMBL" id="GAL95543.1"/>
    </source>
</evidence>
<dbReference type="Pfam" id="PF04168">
    <property type="entry name" value="Alpha-E"/>
    <property type="match status" value="1"/>
</dbReference>
<protein>
    <recommendedName>
        <fullName evidence="1">DUF403 domain-containing protein</fullName>
    </recommendedName>
</protein>
<organism evidence="2 3">
    <name type="scientific">Microcystis aeruginosa NIES-44</name>
    <dbReference type="NCBI Taxonomy" id="449439"/>
    <lineage>
        <taxon>Bacteria</taxon>
        <taxon>Bacillati</taxon>
        <taxon>Cyanobacteriota</taxon>
        <taxon>Cyanophyceae</taxon>
        <taxon>Oscillatoriophycideae</taxon>
        <taxon>Chroococcales</taxon>
        <taxon>Microcystaceae</taxon>
        <taxon>Microcystis</taxon>
    </lineage>
</organism>
<dbReference type="PANTHER" id="PTHR34595:SF7">
    <property type="entry name" value="SLL1039 PROTEIN"/>
    <property type="match status" value="1"/>
</dbReference>
<dbReference type="PANTHER" id="PTHR34595">
    <property type="entry name" value="BLR5612 PROTEIN"/>
    <property type="match status" value="1"/>
</dbReference>
<dbReference type="InterPro" id="IPR051680">
    <property type="entry name" value="ATP-dep_Glu-Cys_Ligase-2"/>
</dbReference>
<name>A0A0A1W1C3_MICAE</name>
<dbReference type="EMBL" id="BBPA01000073">
    <property type="protein sequence ID" value="GAL95543.1"/>
    <property type="molecule type" value="Genomic_DNA"/>
</dbReference>
<evidence type="ECO:0000313" key="3">
    <source>
        <dbReference type="Proteomes" id="UP000030321"/>
    </source>
</evidence>
<accession>A0A0A1W1C3</accession>
<proteinExistence type="predicted"/>
<dbReference type="AlphaFoldDB" id="A0A0A1W1C3"/>
<comment type="caution">
    <text evidence="2">The sequence shown here is derived from an EMBL/GenBank/DDBJ whole genome shotgun (WGS) entry which is preliminary data.</text>
</comment>
<reference evidence="3" key="1">
    <citation type="journal article" date="2015" name="Genome">
        <title>Whole Genome Sequence of the Non-Microcystin-Producing Microcystis aeruginosa Strain NIES-44.</title>
        <authorList>
            <person name="Okano K."/>
            <person name="Miyata N."/>
            <person name="Ozaki Y."/>
        </authorList>
    </citation>
    <scope>NUCLEOTIDE SEQUENCE [LARGE SCALE GENOMIC DNA]</scope>
    <source>
        <strain evidence="3">NIES-44</strain>
    </source>
</reference>
<feature type="domain" description="DUF403" evidence="1">
    <location>
        <begin position="1"/>
        <end position="310"/>
    </location>
</feature>
<dbReference type="InterPro" id="IPR007296">
    <property type="entry name" value="DUF403"/>
</dbReference>
<dbReference type="RefSeq" id="WP_045362204.1">
    <property type="nucleotide sequence ID" value="NZ_BBPA01000073.1"/>
</dbReference>